<gene>
    <name evidence="2" type="ORF">JK634_07635</name>
</gene>
<reference evidence="2" key="1">
    <citation type="submission" date="2021-01" db="EMBL/GenBank/DDBJ databases">
        <title>Genome public.</title>
        <authorList>
            <person name="Liu C."/>
            <person name="Sun Q."/>
        </authorList>
    </citation>
    <scope>NUCLEOTIDE SEQUENCE</scope>
    <source>
        <strain evidence="2">YIM B02565</strain>
    </source>
</reference>
<dbReference type="AlphaFoldDB" id="A0A937FHT1"/>
<evidence type="ECO:0000313" key="3">
    <source>
        <dbReference type="Proteomes" id="UP000623681"/>
    </source>
</evidence>
<dbReference type="RefSeq" id="WP_202767058.1">
    <property type="nucleotide sequence ID" value="NZ_JAESWA010000022.1"/>
</dbReference>
<name>A0A937FHT1_9CLOT</name>
<sequence length="412" mass="47466">MNITNIDSINSFITSYEKTNDKSDNKTEAINEINTPNNSDYVDFSINYSDDEVASVLKNISNVYDSEDILGTNLTMFDSMDKYGDILKSINNNTKFDDNTKTQLTKILDNSFDFYTNRQIAQFTGEVSGLFNKAYYQVLSYLENGKDIGIKGDKLINGEEFQKNLKDVILSARNFYKNNANATKDDLEKFLGEKYAHTSRVESLSYSDIKALDKAMNTINNSNLDPSKLSREEYKKKKEEAANAALVGLKKDGASSILIDTFEKAIKQNKGSNARIDIYNKLNDVFDKQLKELNKLKTKYEEMLKNIKEAKEKMEEQYKKAIEKLKHDIFEMYKMKSSLKQVTEKDDPVEDLTKQHNETMKDLEKEKVEVEKDLKDINKSIKDLAKEYDSFKENPSAYIDKYIEQELNGKIE</sequence>
<comment type="caution">
    <text evidence="2">The sequence shown here is derived from an EMBL/GenBank/DDBJ whole genome shotgun (WGS) entry which is preliminary data.</text>
</comment>
<keyword evidence="3" id="KW-1185">Reference proteome</keyword>
<evidence type="ECO:0000256" key="1">
    <source>
        <dbReference type="SAM" id="MobiDB-lite"/>
    </source>
</evidence>
<organism evidence="2 3">
    <name type="scientific">Clostridium paridis</name>
    <dbReference type="NCBI Taxonomy" id="2803863"/>
    <lineage>
        <taxon>Bacteria</taxon>
        <taxon>Bacillati</taxon>
        <taxon>Bacillota</taxon>
        <taxon>Clostridia</taxon>
        <taxon>Eubacteriales</taxon>
        <taxon>Clostridiaceae</taxon>
        <taxon>Clostridium</taxon>
    </lineage>
</organism>
<dbReference type="EMBL" id="JAESWA010000022">
    <property type="protein sequence ID" value="MBL4931671.1"/>
    <property type="molecule type" value="Genomic_DNA"/>
</dbReference>
<feature type="region of interest" description="Disordered" evidence="1">
    <location>
        <begin position="344"/>
        <end position="365"/>
    </location>
</feature>
<dbReference type="Proteomes" id="UP000623681">
    <property type="component" value="Unassembled WGS sequence"/>
</dbReference>
<protein>
    <submittedName>
        <fullName evidence="2">Uncharacterized protein</fullName>
    </submittedName>
</protein>
<evidence type="ECO:0000313" key="2">
    <source>
        <dbReference type="EMBL" id="MBL4931671.1"/>
    </source>
</evidence>
<proteinExistence type="predicted"/>
<accession>A0A937FHT1</accession>